<accession>A0A5J5EVQ9</accession>
<reference evidence="19 20" key="1">
    <citation type="submission" date="2019-09" db="EMBL/GenBank/DDBJ databases">
        <title>Draft genome of the ectomycorrhizal ascomycete Sphaerosporella brunnea.</title>
        <authorList>
            <consortium name="DOE Joint Genome Institute"/>
            <person name="Benucci G.M."/>
            <person name="Marozzi G."/>
            <person name="Antonielli L."/>
            <person name="Sanchez S."/>
            <person name="Marco P."/>
            <person name="Wang X."/>
            <person name="Falini L.B."/>
            <person name="Barry K."/>
            <person name="Haridas S."/>
            <person name="Lipzen A."/>
            <person name="Labutti K."/>
            <person name="Grigoriev I.V."/>
            <person name="Murat C."/>
            <person name="Martin F."/>
            <person name="Albertini E."/>
            <person name="Donnini D."/>
            <person name="Bonito G."/>
        </authorList>
    </citation>
    <scope>NUCLEOTIDE SEQUENCE [LARGE SCALE GENOMIC DNA]</scope>
    <source>
        <strain evidence="19 20">Sb_GMNB300</strain>
    </source>
</reference>
<dbReference type="InParanoid" id="A0A5J5EVQ9"/>
<dbReference type="Pfam" id="PF02581">
    <property type="entry name" value="TMP-TENI"/>
    <property type="match status" value="1"/>
</dbReference>
<protein>
    <submittedName>
        <fullName evidence="19">Putative thiamine biosynthetic bifunctional enzyme</fullName>
    </submittedName>
</protein>
<keyword evidence="10" id="KW-0067">ATP-binding</keyword>
<dbReference type="OrthoDB" id="4994at2759"/>
<gene>
    <name evidence="19" type="ORF">FN846DRAFT_779850</name>
</gene>
<dbReference type="InterPro" id="IPR029056">
    <property type="entry name" value="Ribokinase-like"/>
</dbReference>
<dbReference type="PANTHER" id="PTHR20857">
    <property type="entry name" value="THIAMINE-PHOSPHATE PYROPHOSPHORYLASE"/>
    <property type="match status" value="1"/>
</dbReference>
<comment type="catalytic activity">
    <reaction evidence="15">
        <text>2-[(2R,5Z)-2-carboxy-4-methylthiazol-5(2H)-ylidene]ethyl phosphate + 4-amino-2-methyl-5-(diphosphooxymethyl)pyrimidine + 2 H(+) = thiamine phosphate + CO2 + diphosphate</text>
        <dbReference type="Rhea" id="RHEA:47844"/>
        <dbReference type="ChEBI" id="CHEBI:15378"/>
        <dbReference type="ChEBI" id="CHEBI:16526"/>
        <dbReference type="ChEBI" id="CHEBI:33019"/>
        <dbReference type="ChEBI" id="CHEBI:37575"/>
        <dbReference type="ChEBI" id="CHEBI:57841"/>
        <dbReference type="ChEBI" id="CHEBI:62899"/>
        <dbReference type="EC" id="2.5.1.3"/>
    </reaction>
</comment>
<evidence type="ECO:0000313" key="19">
    <source>
        <dbReference type="EMBL" id="KAA8903870.1"/>
    </source>
</evidence>
<keyword evidence="7" id="KW-0479">Metal-binding</keyword>
<evidence type="ECO:0000256" key="16">
    <source>
        <dbReference type="ARBA" id="ARBA00061146"/>
    </source>
</evidence>
<dbReference type="InterPro" id="IPR013785">
    <property type="entry name" value="Aldolase_TIM"/>
</dbReference>
<dbReference type="SUPFAM" id="SSF51391">
    <property type="entry name" value="Thiamin phosphate synthase"/>
    <property type="match status" value="1"/>
</dbReference>
<dbReference type="GO" id="GO:0005524">
    <property type="term" value="F:ATP binding"/>
    <property type="evidence" value="ECO:0007669"/>
    <property type="project" value="UniProtKB-KW"/>
</dbReference>
<dbReference type="FunCoup" id="A0A5J5EVQ9">
    <property type="interactions" value="117"/>
</dbReference>
<dbReference type="HAMAP" id="MF_00228">
    <property type="entry name" value="Thz_kinase"/>
    <property type="match status" value="1"/>
</dbReference>
<evidence type="ECO:0000256" key="3">
    <source>
        <dbReference type="ARBA" id="ARBA00003814"/>
    </source>
</evidence>
<dbReference type="InterPro" id="IPR000417">
    <property type="entry name" value="Hyethyz_kinase"/>
</dbReference>
<dbReference type="Pfam" id="PF02110">
    <property type="entry name" value="HK"/>
    <property type="match status" value="1"/>
</dbReference>
<comment type="cofactor">
    <cofactor evidence="2">
        <name>Mg(2+)</name>
        <dbReference type="ChEBI" id="CHEBI:18420"/>
    </cofactor>
</comment>
<dbReference type="NCBIfam" id="TIGR00694">
    <property type="entry name" value="thiM"/>
    <property type="match status" value="1"/>
</dbReference>
<dbReference type="InterPro" id="IPR034291">
    <property type="entry name" value="TMP_synthase"/>
</dbReference>
<evidence type="ECO:0000256" key="5">
    <source>
        <dbReference type="ARBA" id="ARBA00005165"/>
    </source>
</evidence>
<comment type="caution">
    <text evidence="19">The sequence shown here is derived from an EMBL/GenBank/DDBJ whole genome shotgun (WGS) entry which is preliminary data.</text>
</comment>
<dbReference type="GO" id="GO:0005737">
    <property type="term" value="C:cytoplasm"/>
    <property type="evidence" value="ECO:0007669"/>
    <property type="project" value="TreeGrafter"/>
</dbReference>
<comment type="catalytic activity">
    <reaction evidence="1">
        <text>5-(2-hydroxyethyl)-4-methylthiazole + ATP = 4-methyl-5-(2-phosphooxyethyl)-thiazole + ADP + H(+)</text>
        <dbReference type="Rhea" id="RHEA:24212"/>
        <dbReference type="ChEBI" id="CHEBI:15378"/>
        <dbReference type="ChEBI" id="CHEBI:17957"/>
        <dbReference type="ChEBI" id="CHEBI:30616"/>
        <dbReference type="ChEBI" id="CHEBI:58296"/>
        <dbReference type="ChEBI" id="CHEBI:456216"/>
        <dbReference type="EC" id="2.7.1.50"/>
    </reaction>
</comment>
<keyword evidence="12" id="KW-0784">Thiamine biosynthesis</keyword>
<evidence type="ECO:0000256" key="9">
    <source>
        <dbReference type="ARBA" id="ARBA00022777"/>
    </source>
</evidence>
<dbReference type="HAMAP" id="MF_00097">
    <property type="entry name" value="TMP_synthase"/>
    <property type="match status" value="1"/>
</dbReference>
<dbReference type="CDD" id="cd00564">
    <property type="entry name" value="TMP_TenI"/>
    <property type="match status" value="1"/>
</dbReference>
<evidence type="ECO:0000256" key="14">
    <source>
        <dbReference type="ARBA" id="ARBA00047851"/>
    </source>
</evidence>
<keyword evidence="6" id="KW-0808">Transferase</keyword>
<dbReference type="EMBL" id="VXIS01000114">
    <property type="protein sequence ID" value="KAA8903870.1"/>
    <property type="molecule type" value="Genomic_DNA"/>
</dbReference>
<dbReference type="FunFam" id="3.20.20.70:FF:000104">
    <property type="entry name" value="Thiamine biosynthetic bifunctional enzyme"/>
    <property type="match status" value="1"/>
</dbReference>
<proteinExistence type="inferred from homology"/>
<comment type="similarity">
    <text evidence="17">In the N-terminal section; belongs to the thiamine-phosphate synthase family.</text>
</comment>
<comment type="similarity">
    <text evidence="16">In the C-terminal section; belongs to the Thz kinase family.</text>
</comment>
<keyword evidence="11" id="KW-0460">Magnesium</keyword>
<comment type="pathway">
    <text evidence="4">Cofactor biosynthesis; thiamine diphosphate biosynthesis; 4-methyl-5-(2-phosphoethyl)-thiazole from 5-(2-hydroxyethyl)-4-methylthiazole: step 1/1.</text>
</comment>
<dbReference type="NCBIfam" id="NF006830">
    <property type="entry name" value="PRK09355.1"/>
    <property type="match status" value="1"/>
</dbReference>
<dbReference type="GO" id="GO:0009229">
    <property type="term" value="P:thiamine diphosphate biosynthetic process"/>
    <property type="evidence" value="ECO:0007669"/>
    <property type="project" value="UniProtKB-UniPathway"/>
</dbReference>
<evidence type="ECO:0000256" key="8">
    <source>
        <dbReference type="ARBA" id="ARBA00022741"/>
    </source>
</evidence>
<evidence type="ECO:0000256" key="17">
    <source>
        <dbReference type="ARBA" id="ARBA00061283"/>
    </source>
</evidence>
<evidence type="ECO:0000256" key="12">
    <source>
        <dbReference type="ARBA" id="ARBA00022977"/>
    </source>
</evidence>
<evidence type="ECO:0000256" key="4">
    <source>
        <dbReference type="ARBA" id="ARBA00004868"/>
    </source>
</evidence>
<evidence type="ECO:0000256" key="2">
    <source>
        <dbReference type="ARBA" id="ARBA00001946"/>
    </source>
</evidence>
<evidence type="ECO:0000313" key="20">
    <source>
        <dbReference type="Proteomes" id="UP000326924"/>
    </source>
</evidence>
<evidence type="ECO:0000256" key="13">
    <source>
        <dbReference type="ARBA" id="ARBA00047334"/>
    </source>
</evidence>
<dbReference type="GO" id="GO:0004417">
    <property type="term" value="F:hydroxyethylthiazole kinase activity"/>
    <property type="evidence" value="ECO:0007669"/>
    <property type="project" value="UniProtKB-EC"/>
</dbReference>
<sequence>MSSPKKFDLSVYLVTDSSLLPPGATLVDHVLKAIRGGATIVQLREKKMATRDFIKLGRELHEATKPLGVPLLINDRVDVAVAVGCEGIHVGWDDCSYEDARKLLGDDKIIGLSVSNKEQAEKAAAAGCDYIGVGPLYATKTKPDHSPPLGTQGLRSLLEYIATLPGPEGSHWGGAWGTKVPAVAIGGINLDNLHHVMYQSVSPQHENKKYLSGIAVVSAIMASPEPEEVCKKFRKMVDEVPPFAVRQSLYIELGNAKFKSIFQNVVINRPIVHHITNNVVKNFSANVTLALGASPIMSEDMSEFSELAAFKGGLVLNMGTSTREAQPMLLAAVKAANAHGNPVVFDPVGAGATSLRRETASMVVGNSFCDVIKGNEQEIMAVYGLDNVKQRGVDSDPAAAGSLEHKITHAKALAVRERNIVVMTGNVDIVTDGSNVCLCNDGHGFMGDVTGTGCSLGSVIAACLAANPLDKFVATCAAVCAYSAAARVAAGKKDVHGPASWQVAFLDTLYQLRHCREDAPQKGYPWWESLAERVEKR</sequence>
<dbReference type="Gene3D" id="3.40.1190.20">
    <property type="match status" value="1"/>
</dbReference>
<keyword evidence="9" id="KW-0418">Kinase</keyword>
<dbReference type="UniPathway" id="UPA00060">
    <property type="reaction ID" value="UER00139"/>
</dbReference>
<dbReference type="AlphaFoldDB" id="A0A5J5EVQ9"/>
<dbReference type="GO" id="GO:0009228">
    <property type="term" value="P:thiamine biosynthetic process"/>
    <property type="evidence" value="ECO:0007669"/>
    <property type="project" value="UniProtKB-KW"/>
</dbReference>
<comment type="catalytic activity">
    <reaction evidence="14">
        <text>2-(2-carboxy-4-methylthiazol-5-yl)ethyl phosphate + 4-amino-2-methyl-5-(diphosphooxymethyl)pyrimidine + 2 H(+) = thiamine phosphate + CO2 + diphosphate</text>
        <dbReference type="Rhea" id="RHEA:47848"/>
        <dbReference type="ChEBI" id="CHEBI:15378"/>
        <dbReference type="ChEBI" id="CHEBI:16526"/>
        <dbReference type="ChEBI" id="CHEBI:33019"/>
        <dbReference type="ChEBI" id="CHEBI:37575"/>
        <dbReference type="ChEBI" id="CHEBI:57841"/>
        <dbReference type="ChEBI" id="CHEBI:62890"/>
        <dbReference type="EC" id="2.5.1.3"/>
    </reaction>
</comment>
<dbReference type="Gene3D" id="3.20.20.70">
    <property type="entry name" value="Aldolase class I"/>
    <property type="match status" value="1"/>
</dbReference>
<dbReference type="Proteomes" id="UP000326924">
    <property type="component" value="Unassembled WGS sequence"/>
</dbReference>
<comment type="catalytic activity">
    <reaction evidence="13">
        <text>4-methyl-5-(2-phosphooxyethyl)-thiazole + 4-amino-2-methyl-5-(diphosphooxymethyl)pyrimidine + H(+) = thiamine phosphate + diphosphate</text>
        <dbReference type="Rhea" id="RHEA:22328"/>
        <dbReference type="ChEBI" id="CHEBI:15378"/>
        <dbReference type="ChEBI" id="CHEBI:33019"/>
        <dbReference type="ChEBI" id="CHEBI:37575"/>
        <dbReference type="ChEBI" id="CHEBI:57841"/>
        <dbReference type="ChEBI" id="CHEBI:58296"/>
        <dbReference type="EC" id="2.5.1.3"/>
    </reaction>
</comment>
<evidence type="ECO:0000256" key="11">
    <source>
        <dbReference type="ARBA" id="ARBA00022842"/>
    </source>
</evidence>
<dbReference type="PANTHER" id="PTHR20857:SF23">
    <property type="entry name" value="THIAMINE BIOSYNTHETIC BIFUNCTIONAL ENZYME"/>
    <property type="match status" value="1"/>
</dbReference>
<evidence type="ECO:0000256" key="7">
    <source>
        <dbReference type="ARBA" id="ARBA00022723"/>
    </source>
</evidence>
<dbReference type="CDD" id="cd01170">
    <property type="entry name" value="THZ_kinase"/>
    <property type="match status" value="1"/>
</dbReference>
<comment type="pathway">
    <text evidence="5">Cofactor biosynthesis; thiamine diphosphate biosynthesis; thiamine phosphate from 4-amino-2-methyl-5-diphosphomethylpyrimidine and 4-methyl-5-(2-phosphoethyl)-thiazole: step 1/1.</text>
</comment>
<organism evidence="19 20">
    <name type="scientific">Sphaerosporella brunnea</name>
    <dbReference type="NCBI Taxonomy" id="1250544"/>
    <lineage>
        <taxon>Eukaryota</taxon>
        <taxon>Fungi</taxon>
        <taxon>Dikarya</taxon>
        <taxon>Ascomycota</taxon>
        <taxon>Pezizomycotina</taxon>
        <taxon>Pezizomycetes</taxon>
        <taxon>Pezizales</taxon>
        <taxon>Pyronemataceae</taxon>
        <taxon>Sphaerosporella</taxon>
    </lineage>
</organism>
<comment type="function">
    <text evidence="3">Condenses 4-methyl-5-(beta-hydroxyethyl)thiazole monophosphate (THZ-P) and 2-methyl-4-amino-5-hydroxymethyl pyrimidine pyrophosphate (HMP-PP) to form thiamine monophosphate (TMP).</text>
</comment>
<dbReference type="PRINTS" id="PR01099">
    <property type="entry name" value="HYETHTZKNASE"/>
</dbReference>
<evidence type="ECO:0000259" key="18">
    <source>
        <dbReference type="Pfam" id="PF02581"/>
    </source>
</evidence>
<dbReference type="NCBIfam" id="TIGR00693">
    <property type="entry name" value="thiE"/>
    <property type="match status" value="1"/>
</dbReference>
<dbReference type="InterPro" id="IPR036206">
    <property type="entry name" value="ThiamineP_synth_sf"/>
</dbReference>
<evidence type="ECO:0000256" key="6">
    <source>
        <dbReference type="ARBA" id="ARBA00022679"/>
    </source>
</evidence>
<keyword evidence="20" id="KW-1185">Reference proteome</keyword>
<evidence type="ECO:0000256" key="1">
    <source>
        <dbReference type="ARBA" id="ARBA00001771"/>
    </source>
</evidence>
<name>A0A5J5EVQ9_9PEZI</name>
<evidence type="ECO:0000256" key="15">
    <source>
        <dbReference type="ARBA" id="ARBA00047883"/>
    </source>
</evidence>
<dbReference type="InterPro" id="IPR022998">
    <property type="entry name" value="ThiamineP_synth_TenI"/>
</dbReference>
<keyword evidence="8" id="KW-0547">Nucleotide-binding</keyword>
<dbReference type="GO" id="GO:0004789">
    <property type="term" value="F:thiamine-phosphate diphosphorylase activity"/>
    <property type="evidence" value="ECO:0007669"/>
    <property type="project" value="UniProtKB-EC"/>
</dbReference>
<evidence type="ECO:0000256" key="10">
    <source>
        <dbReference type="ARBA" id="ARBA00022840"/>
    </source>
</evidence>
<dbReference type="GO" id="GO:0000287">
    <property type="term" value="F:magnesium ion binding"/>
    <property type="evidence" value="ECO:0007669"/>
    <property type="project" value="InterPro"/>
</dbReference>
<dbReference type="SUPFAM" id="SSF53613">
    <property type="entry name" value="Ribokinase-like"/>
    <property type="match status" value="1"/>
</dbReference>
<feature type="domain" description="Thiamine phosphate synthase/TenI" evidence="18">
    <location>
        <begin position="11"/>
        <end position="220"/>
    </location>
</feature>